<organism evidence="2">
    <name type="scientific">Bellilinea caldifistulae</name>
    <dbReference type="NCBI Taxonomy" id="360411"/>
    <lineage>
        <taxon>Bacteria</taxon>
        <taxon>Bacillati</taxon>
        <taxon>Chloroflexota</taxon>
        <taxon>Anaerolineae</taxon>
        <taxon>Anaerolineales</taxon>
        <taxon>Anaerolineaceae</taxon>
        <taxon>Bellilinea</taxon>
    </lineage>
</organism>
<gene>
    <name evidence="2" type="ORF">ENT17_04785</name>
</gene>
<comment type="caution">
    <text evidence="2">The sequence shown here is derived from an EMBL/GenBank/DDBJ whole genome shotgun (WGS) entry which is preliminary data.</text>
</comment>
<dbReference type="EMBL" id="DSXR01000051">
    <property type="protein sequence ID" value="HGS86916.1"/>
    <property type="molecule type" value="Genomic_DNA"/>
</dbReference>
<evidence type="ECO:0000313" key="2">
    <source>
        <dbReference type="EMBL" id="HGS86916.1"/>
    </source>
</evidence>
<accession>A0A7C4KYV8</accession>
<dbReference type="SUPFAM" id="SSF58113">
    <property type="entry name" value="Apolipoprotein A-I"/>
    <property type="match status" value="1"/>
</dbReference>
<evidence type="ECO:0000256" key="1">
    <source>
        <dbReference type="SAM" id="Coils"/>
    </source>
</evidence>
<proteinExistence type="predicted"/>
<sequence length="234" mass="26281">MTLETDLLTLNQKLDALSAQVAYLTEQARIAEQEREARSDLVDTAMPIAREAMDIVTRELEEVQEEIRMEDLLRLSKKLLRHVPQLEMLLDQLDSLSDLLETIGPISREMITKLTTLMEELDNKGYFAFARGGTRLVDNVVTSFTEEDVNRLGDNIVLILNTVKDMTQPEILSFVRNTLPLAEEEVSKPVNTSLVSILRQMQDPDVRRGLALTLRVLRAIGVQGANGQPVPAKS</sequence>
<dbReference type="Pfam" id="PF07849">
    <property type="entry name" value="DUF1641"/>
    <property type="match status" value="1"/>
</dbReference>
<keyword evidence="1" id="KW-0175">Coiled coil</keyword>
<dbReference type="PANTHER" id="PTHR38433:SF1">
    <property type="entry name" value="DUF1641 DOMAIN-CONTAINING PROTEIN"/>
    <property type="match status" value="1"/>
</dbReference>
<dbReference type="AlphaFoldDB" id="A0A7C4KYV8"/>
<dbReference type="InterPro" id="IPR012440">
    <property type="entry name" value="DUF1641"/>
</dbReference>
<dbReference type="PANTHER" id="PTHR38433">
    <property type="match status" value="1"/>
</dbReference>
<reference evidence="2" key="1">
    <citation type="journal article" date="2020" name="mSystems">
        <title>Genome- and Community-Level Interaction Insights into Carbon Utilization and Element Cycling Functions of Hydrothermarchaeota in Hydrothermal Sediment.</title>
        <authorList>
            <person name="Zhou Z."/>
            <person name="Liu Y."/>
            <person name="Xu W."/>
            <person name="Pan J."/>
            <person name="Luo Z.H."/>
            <person name="Li M."/>
        </authorList>
    </citation>
    <scope>NUCLEOTIDE SEQUENCE [LARGE SCALE GENOMIC DNA]</scope>
    <source>
        <strain evidence="2">SpSt-556</strain>
    </source>
</reference>
<feature type="coiled-coil region" evidence="1">
    <location>
        <begin position="7"/>
        <end position="66"/>
    </location>
</feature>
<protein>
    <submittedName>
        <fullName evidence="2">DUF1641 domain-containing protein</fullName>
    </submittedName>
</protein>
<name>A0A7C4KYV8_9CHLR</name>